<evidence type="ECO:0000313" key="3">
    <source>
        <dbReference type="Proteomes" id="UP001500363"/>
    </source>
</evidence>
<keyword evidence="3" id="KW-1185">Reference proteome</keyword>
<accession>A0ABP4N7J9</accession>
<feature type="compositionally biased region" description="Polar residues" evidence="1">
    <location>
        <begin position="40"/>
        <end position="51"/>
    </location>
</feature>
<organism evidence="2 3">
    <name type="scientific">Kribbella lupini</name>
    <dbReference type="NCBI Taxonomy" id="291602"/>
    <lineage>
        <taxon>Bacteria</taxon>
        <taxon>Bacillati</taxon>
        <taxon>Actinomycetota</taxon>
        <taxon>Actinomycetes</taxon>
        <taxon>Propionibacteriales</taxon>
        <taxon>Kribbellaceae</taxon>
        <taxon>Kribbella</taxon>
    </lineage>
</organism>
<proteinExistence type="predicted"/>
<dbReference type="Proteomes" id="UP001500363">
    <property type="component" value="Unassembled WGS sequence"/>
</dbReference>
<feature type="region of interest" description="Disordered" evidence="1">
    <location>
        <begin position="14"/>
        <end position="70"/>
    </location>
</feature>
<comment type="caution">
    <text evidence="2">The sequence shown here is derived from an EMBL/GenBank/DDBJ whole genome shotgun (WGS) entry which is preliminary data.</text>
</comment>
<evidence type="ECO:0000256" key="1">
    <source>
        <dbReference type="SAM" id="MobiDB-lite"/>
    </source>
</evidence>
<protein>
    <submittedName>
        <fullName evidence="2">Uncharacterized protein</fullName>
    </submittedName>
</protein>
<sequence length="70" mass="7397">MQVEQLVLDGAVVQLEGAGAQQDAPDEAPADQPPRRRRSATMTSPITTANQPKAWKSPSDTKPAAGVDRS</sequence>
<name>A0ABP4N7J9_9ACTN</name>
<dbReference type="EMBL" id="BAAANC010000004">
    <property type="protein sequence ID" value="GAA1556989.1"/>
    <property type="molecule type" value="Genomic_DNA"/>
</dbReference>
<gene>
    <name evidence="2" type="ORF">GCM10009741_72120</name>
</gene>
<evidence type="ECO:0000313" key="2">
    <source>
        <dbReference type="EMBL" id="GAA1556989.1"/>
    </source>
</evidence>
<reference evidence="3" key="1">
    <citation type="journal article" date="2019" name="Int. J. Syst. Evol. Microbiol.">
        <title>The Global Catalogue of Microorganisms (GCM) 10K type strain sequencing project: providing services to taxonomists for standard genome sequencing and annotation.</title>
        <authorList>
            <consortium name="The Broad Institute Genomics Platform"/>
            <consortium name="The Broad Institute Genome Sequencing Center for Infectious Disease"/>
            <person name="Wu L."/>
            <person name="Ma J."/>
        </authorList>
    </citation>
    <scope>NUCLEOTIDE SEQUENCE [LARGE SCALE GENOMIC DNA]</scope>
    <source>
        <strain evidence="3">JCM 14303</strain>
    </source>
</reference>